<keyword evidence="3" id="KW-0808">Transferase</keyword>
<dbReference type="PANTHER" id="PTHR43197">
    <property type="entry name" value="UTP--GLUCOSE-1-PHOSPHATE URIDYLYLTRANSFERASE"/>
    <property type="match status" value="1"/>
</dbReference>
<organism evidence="7 8">
    <name type="scientific">Candidatus Woesebacteria bacterium RIFCSPHIGHO2_01_FULL_38_9</name>
    <dbReference type="NCBI Taxonomy" id="1802492"/>
    <lineage>
        <taxon>Bacteria</taxon>
        <taxon>Candidatus Woeseibacteriota</taxon>
    </lineage>
</organism>
<dbReference type="AlphaFoldDB" id="A0A1F7Y5S1"/>
<dbReference type="Pfam" id="PF00483">
    <property type="entry name" value="NTP_transferase"/>
    <property type="match status" value="1"/>
</dbReference>
<dbReference type="InterPro" id="IPR005835">
    <property type="entry name" value="NTP_transferase_dom"/>
</dbReference>
<dbReference type="GO" id="GO:0003983">
    <property type="term" value="F:UTP:glucose-1-phosphate uridylyltransferase activity"/>
    <property type="evidence" value="ECO:0007669"/>
    <property type="project" value="UniProtKB-EC"/>
</dbReference>
<feature type="domain" description="Nucleotidyl transferase" evidence="6">
    <location>
        <begin position="9"/>
        <end position="220"/>
    </location>
</feature>
<evidence type="ECO:0000256" key="2">
    <source>
        <dbReference type="ARBA" id="ARBA00012415"/>
    </source>
</evidence>
<comment type="catalytic activity">
    <reaction evidence="5">
        <text>alpha-D-glucose 1-phosphate + UTP + H(+) = UDP-alpha-D-glucose + diphosphate</text>
        <dbReference type="Rhea" id="RHEA:19889"/>
        <dbReference type="ChEBI" id="CHEBI:15378"/>
        <dbReference type="ChEBI" id="CHEBI:33019"/>
        <dbReference type="ChEBI" id="CHEBI:46398"/>
        <dbReference type="ChEBI" id="CHEBI:58601"/>
        <dbReference type="ChEBI" id="CHEBI:58885"/>
        <dbReference type="EC" id="2.7.7.9"/>
    </reaction>
</comment>
<dbReference type="PANTHER" id="PTHR43197:SF1">
    <property type="entry name" value="UTP--GLUCOSE-1-PHOSPHATE URIDYLYLTRANSFERASE"/>
    <property type="match status" value="1"/>
</dbReference>
<keyword evidence="4" id="KW-0548">Nucleotidyltransferase</keyword>
<evidence type="ECO:0000256" key="4">
    <source>
        <dbReference type="ARBA" id="ARBA00022695"/>
    </source>
</evidence>
<name>A0A1F7Y5S1_9BACT</name>
<dbReference type="EMBL" id="MGGE01000002">
    <property type="protein sequence ID" value="OGM21885.1"/>
    <property type="molecule type" value="Genomic_DNA"/>
</dbReference>
<evidence type="ECO:0000313" key="7">
    <source>
        <dbReference type="EMBL" id="OGM21885.1"/>
    </source>
</evidence>
<comment type="similarity">
    <text evidence="1">Belongs to the UDPGP type 2 family.</text>
</comment>
<protein>
    <recommendedName>
        <fullName evidence="2">UTP--glucose-1-phosphate uridylyltransferase</fullName>
        <ecNumber evidence="2">2.7.7.9</ecNumber>
    </recommendedName>
</protein>
<evidence type="ECO:0000256" key="5">
    <source>
        <dbReference type="ARBA" id="ARBA00048128"/>
    </source>
</evidence>
<dbReference type="InterPro" id="IPR005771">
    <property type="entry name" value="GalU_uridylyltTrfase_bac/arc"/>
</dbReference>
<evidence type="ECO:0000256" key="1">
    <source>
        <dbReference type="ARBA" id="ARBA00006890"/>
    </source>
</evidence>
<dbReference type="InterPro" id="IPR029044">
    <property type="entry name" value="Nucleotide-diphossugar_trans"/>
</dbReference>
<dbReference type="Gene3D" id="3.90.550.10">
    <property type="entry name" value="Spore Coat Polysaccharide Biosynthesis Protein SpsA, Chain A"/>
    <property type="match status" value="1"/>
</dbReference>
<reference evidence="7 8" key="1">
    <citation type="journal article" date="2016" name="Nat. Commun.">
        <title>Thousands of microbial genomes shed light on interconnected biogeochemical processes in an aquifer system.</title>
        <authorList>
            <person name="Anantharaman K."/>
            <person name="Brown C.T."/>
            <person name="Hug L.A."/>
            <person name="Sharon I."/>
            <person name="Castelle C.J."/>
            <person name="Probst A.J."/>
            <person name="Thomas B.C."/>
            <person name="Singh A."/>
            <person name="Wilkins M.J."/>
            <person name="Karaoz U."/>
            <person name="Brodie E.L."/>
            <person name="Williams K.H."/>
            <person name="Hubbard S.S."/>
            <person name="Banfield J.F."/>
        </authorList>
    </citation>
    <scope>NUCLEOTIDE SEQUENCE [LARGE SCALE GENOMIC DNA]</scope>
</reference>
<dbReference type="Proteomes" id="UP000178419">
    <property type="component" value="Unassembled WGS sequence"/>
</dbReference>
<dbReference type="EC" id="2.7.7.9" evidence="2"/>
<evidence type="ECO:0000313" key="8">
    <source>
        <dbReference type="Proteomes" id="UP000178419"/>
    </source>
</evidence>
<evidence type="ECO:0000256" key="3">
    <source>
        <dbReference type="ARBA" id="ARBA00022679"/>
    </source>
</evidence>
<sequence>MMVNKIKIGVIPAAGAGKRLGYLSGLLPKALFPLYDRPIIHHVVDQMQSIGVSDIYIVVNVFKEKIIEYFNLVELDIGAKLHFIEQKKLNGTAEAILLAEKYIDNSPFLVIYGDDCTVTSSLEEMVKKFFETGGVVMEGVVRERDKKILRHTCSVKLRANGKIYEIIEKPEDPPYMLRGCGIYLFRRDIFDYIRGTPIHPLRKEKEITYTINRLAKLGKAYGHRLKGHNININDYEELLKASNLVRALEGNFFEAYKSSPLVGIGL</sequence>
<evidence type="ECO:0000259" key="6">
    <source>
        <dbReference type="Pfam" id="PF00483"/>
    </source>
</evidence>
<gene>
    <name evidence="7" type="ORF">A2714_04145</name>
</gene>
<dbReference type="CDD" id="cd04181">
    <property type="entry name" value="NTP_transferase"/>
    <property type="match status" value="1"/>
</dbReference>
<accession>A0A1F7Y5S1</accession>
<dbReference type="SUPFAM" id="SSF53448">
    <property type="entry name" value="Nucleotide-diphospho-sugar transferases"/>
    <property type="match status" value="1"/>
</dbReference>
<comment type="caution">
    <text evidence="7">The sequence shown here is derived from an EMBL/GenBank/DDBJ whole genome shotgun (WGS) entry which is preliminary data.</text>
</comment>
<proteinExistence type="inferred from homology"/>
<dbReference type="GO" id="GO:0006011">
    <property type="term" value="P:UDP-alpha-D-glucose metabolic process"/>
    <property type="evidence" value="ECO:0007669"/>
    <property type="project" value="InterPro"/>
</dbReference>